<dbReference type="GeneID" id="90589595"/>
<gene>
    <name evidence="1" type="ORF">SVXNc_0160</name>
</gene>
<evidence type="ECO:0000313" key="2">
    <source>
        <dbReference type="Proteomes" id="UP001218034"/>
    </source>
</evidence>
<accession>A0ABY8CD93</accession>
<protein>
    <submittedName>
        <fullName evidence="1">Uncharacterized protein</fullName>
    </submittedName>
</protein>
<organism evidence="1 2">
    <name type="scientific">Candidatus Nanohalococcus occultus</name>
    <dbReference type="NCBI Taxonomy" id="2978047"/>
    <lineage>
        <taxon>Archaea</taxon>
        <taxon>Candidatus Nanohalarchaeota</taxon>
        <taxon>Candidatus Nanohalarchaeota incertae sedis</taxon>
        <taxon>Candidatus Nanohalococcus</taxon>
    </lineage>
</organism>
<dbReference type="Proteomes" id="UP001218034">
    <property type="component" value="Chromosome"/>
</dbReference>
<evidence type="ECO:0000313" key="1">
    <source>
        <dbReference type="EMBL" id="WEL19192.1"/>
    </source>
</evidence>
<sequence length="111" mass="13251">MSVSQSYDAESVQELEVYSENSFDYKDLRDLSKRYAQKADNPLEVERHRRELNKWTNTRIAYAERNISGYRQTEEDIGELLEFVDRKLEDGLRKKKKAFLKISKRLEEAEN</sequence>
<keyword evidence="2" id="KW-1185">Reference proteome</keyword>
<dbReference type="EMBL" id="CP104395">
    <property type="protein sequence ID" value="WEL19192.1"/>
    <property type="molecule type" value="Genomic_DNA"/>
</dbReference>
<dbReference type="RefSeq" id="WP_347722064.1">
    <property type="nucleotide sequence ID" value="NZ_CP104395.1"/>
</dbReference>
<reference evidence="1 2" key="1">
    <citation type="submission" date="2022-09" db="EMBL/GenBank/DDBJ databases">
        <title>Xylan utilization by haloarchaea-nanohaloarchaea associations.</title>
        <authorList>
            <person name="Yakimov M."/>
        </authorList>
    </citation>
    <scope>NUCLEOTIDE SEQUENCE [LARGE SCALE GENOMIC DNA]</scope>
    <source>
        <strain evidence="1 2">SVXNc</strain>
    </source>
</reference>
<name>A0ABY8CD93_9ARCH</name>
<proteinExistence type="predicted"/>